<evidence type="ECO:0000313" key="3">
    <source>
        <dbReference type="Proteomes" id="UP001202328"/>
    </source>
</evidence>
<name>A0AAD4TKX6_9MAGN</name>
<gene>
    <name evidence="2" type="ORF">MKW98_022758</name>
</gene>
<reference evidence="2" key="1">
    <citation type="submission" date="2022-04" db="EMBL/GenBank/DDBJ databases">
        <title>A functionally conserved STORR gene fusion in Papaver species that diverged 16.8 million years ago.</title>
        <authorList>
            <person name="Catania T."/>
        </authorList>
    </citation>
    <scope>NUCLEOTIDE SEQUENCE</scope>
    <source>
        <strain evidence="2">S-188037</strain>
    </source>
</reference>
<organism evidence="2 3">
    <name type="scientific">Papaver atlanticum</name>
    <dbReference type="NCBI Taxonomy" id="357466"/>
    <lineage>
        <taxon>Eukaryota</taxon>
        <taxon>Viridiplantae</taxon>
        <taxon>Streptophyta</taxon>
        <taxon>Embryophyta</taxon>
        <taxon>Tracheophyta</taxon>
        <taxon>Spermatophyta</taxon>
        <taxon>Magnoliopsida</taxon>
        <taxon>Ranunculales</taxon>
        <taxon>Papaveraceae</taxon>
        <taxon>Papaveroideae</taxon>
        <taxon>Papaver</taxon>
    </lineage>
</organism>
<dbReference type="EMBL" id="JAJJMB010000061">
    <property type="protein sequence ID" value="KAI3963336.1"/>
    <property type="molecule type" value="Genomic_DNA"/>
</dbReference>
<dbReference type="InterPro" id="IPR036047">
    <property type="entry name" value="F-box-like_dom_sf"/>
</dbReference>
<dbReference type="InterPro" id="IPR006553">
    <property type="entry name" value="Leu-rich_rpt_Cys-con_subtyp"/>
</dbReference>
<dbReference type="InterPro" id="IPR032675">
    <property type="entry name" value="LRR_dom_sf"/>
</dbReference>
<dbReference type="AlphaFoldDB" id="A0AAD4TKX6"/>
<accession>A0AAD4TKX6</accession>
<dbReference type="SMART" id="SM00367">
    <property type="entry name" value="LRR_CC"/>
    <property type="match status" value="4"/>
</dbReference>
<proteinExistence type="predicted"/>
<feature type="domain" description="F-box/LRR-repeat protein 15-like leucin rich repeat" evidence="1">
    <location>
        <begin position="199"/>
        <end position="440"/>
    </location>
</feature>
<dbReference type="PANTHER" id="PTHR13318">
    <property type="entry name" value="PARTNER OF PAIRED, ISOFORM B-RELATED"/>
    <property type="match status" value="1"/>
</dbReference>
<dbReference type="Gene3D" id="3.80.10.10">
    <property type="entry name" value="Ribonuclease Inhibitor"/>
    <property type="match status" value="2"/>
</dbReference>
<keyword evidence="3" id="KW-1185">Reference proteome</keyword>
<dbReference type="SUPFAM" id="SSF52047">
    <property type="entry name" value="RNI-like"/>
    <property type="match status" value="1"/>
</dbReference>
<dbReference type="Proteomes" id="UP001202328">
    <property type="component" value="Unassembled WGS sequence"/>
</dbReference>
<dbReference type="Pfam" id="PF25372">
    <property type="entry name" value="DUF7885"/>
    <property type="match status" value="1"/>
</dbReference>
<evidence type="ECO:0000259" key="1">
    <source>
        <dbReference type="Pfam" id="PF25372"/>
    </source>
</evidence>
<evidence type="ECO:0000313" key="2">
    <source>
        <dbReference type="EMBL" id="KAI3963336.1"/>
    </source>
</evidence>
<dbReference type="GO" id="GO:0031146">
    <property type="term" value="P:SCF-dependent proteasomal ubiquitin-dependent protein catabolic process"/>
    <property type="evidence" value="ECO:0007669"/>
    <property type="project" value="TreeGrafter"/>
</dbReference>
<protein>
    <recommendedName>
        <fullName evidence="1">F-box/LRR-repeat protein 15-like leucin rich repeat domain-containing protein</fullName>
    </recommendedName>
</protein>
<dbReference type="SUPFAM" id="SSF81383">
    <property type="entry name" value="F-box domain"/>
    <property type="match status" value="1"/>
</dbReference>
<sequence>MENLLCDELIQEIFTRVPSTSSSSVSLVSKRWLNLYRTSITSLSICINQNNNPSSISSFLSNYPHLSSITVVSESNPSPKISSCCDHVLMSVASNCSNLHLLRFLAGPISPSSLISVSNSCKHLTSIHVSSSRPLNFHWLKNFPFLKDLSFTNSSPKYDDYLTLNSHPDYDSDSEEETQVSGKSGLCLETLCLSGIGAEDHGMNWLWKNCKNLRNLRLKNCESIGYGDSFTSFFKCLKNLEQIEVRTSRTIVDVVLFQLSEHCNSLDSLLLYDGGSREGLHRFITSTKSSIKRLDFRLPLDLDNYHISAIGECFNGLVSLRLQSCCLITGEGLKNLGADSMKLEELALINCDVVEREPGLLTTLGQNLKGLRKLDLSFNEMLVDKELVSMLASCKNLVDIKLRGCRGITNSAMVIMCKNCKGLENVDIRQCSRVGVEGVDVILMELPKLRSVLVEDIKVSYDAKKWVSKKFIQVIDI</sequence>
<dbReference type="PANTHER" id="PTHR13318:SF77">
    <property type="entry name" value="F-BOX DOMAIN-CONTAINING PROTEIN"/>
    <property type="match status" value="1"/>
</dbReference>
<comment type="caution">
    <text evidence="2">The sequence shown here is derived from an EMBL/GenBank/DDBJ whole genome shotgun (WGS) entry which is preliminary data.</text>
</comment>
<dbReference type="InterPro" id="IPR057207">
    <property type="entry name" value="FBXL15_LRR"/>
</dbReference>
<dbReference type="GO" id="GO:0019005">
    <property type="term" value="C:SCF ubiquitin ligase complex"/>
    <property type="evidence" value="ECO:0007669"/>
    <property type="project" value="TreeGrafter"/>
</dbReference>